<dbReference type="InterPro" id="IPR015927">
    <property type="entry name" value="Peptidase_S24_S26A/B/C"/>
</dbReference>
<protein>
    <recommendedName>
        <fullName evidence="12">LexA repressor</fullName>
        <ecNumber evidence="12">3.4.21.88</ecNumber>
    </recommendedName>
</protein>
<dbReference type="GO" id="GO:0006508">
    <property type="term" value="P:proteolysis"/>
    <property type="evidence" value="ECO:0007669"/>
    <property type="project" value="InterPro"/>
</dbReference>
<accession>S2W2F3</accession>
<evidence type="ECO:0000313" key="18">
    <source>
        <dbReference type="Proteomes" id="UP000014417"/>
    </source>
</evidence>
<dbReference type="Proteomes" id="UP000014417">
    <property type="component" value="Unassembled WGS sequence"/>
</dbReference>
<dbReference type="GO" id="GO:0006260">
    <property type="term" value="P:DNA replication"/>
    <property type="evidence" value="ECO:0007669"/>
    <property type="project" value="UniProtKB-UniRule"/>
</dbReference>
<feature type="site" description="Cleavage; by autolysis" evidence="12">
    <location>
        <begin position="149"/>
        <end position="150"/>
    </location>
</feature>
<dbReference type="InterPro" id="IPR036390">
    <property type="entry name" value="WH_DNA-bd_sf"/>
</dbReference>
<keyword evidence="3 12" id="KW-0235">DNA replication</keyword>
<evidence type="ECO:0000259" key="16">
    <source>
        <dbReference type="Pfam" id="PF01726"/>
    </source>
</evidence>
<dbReference type="AlphaFoldDB" id="S2W2F3"/>
<feature type="DNA-binding region" description="H-T-H motif" evidence="12">
    <location>
        <begin position="80"/>
        <end position="100"/>
    </location>
</feature>
<keyword evidence="9 12" id="KW-0804">Transcription</keyword>
<evidence type="ECO:0000259" key="15">
    <source>
        <dbReference type="Pfam" id="PF00717"/>
    </source>
</evidence>
<dbReference type="InterPro" id="IPR036388">
    <property type="entry name" value="WH-like_DNA-bd_sf"/>
</dbReference>
<evidence type="ECO:0000256" key="5">
    <source>
        <dbReference type="ARBA" id="ARBA00022801"/>
    </source>
</evidence>
<keyword evidence="18" id="KW-1185">Reference proteome</keyword>
<dbReference type="FunFam" id="2.10.109.10:FF:000001">
    <property type="entry name" value="LexA repressor"/>
    <property type="match status" value="1"/>
</dbReference>
<dbReference type="PANTHER" id="PTHR33516:SF2">
    <property type="entry name" value="LEXA REPRESSOR-RELATED"/>
    <property type="match status" value="1"/>
</dbReference>
<dbReference type="InterPro" id="IPR050077">
    <property type="entry name" value="LexA_repressor"/>
</dbReference>
<dbReference type="GO" id="GO:0004252">
    <property type="term" value="F:serine-type endopeptidase activity"/>
    <property type="evidence" value="ECO:0007669"/>
    <property type="project" value="UniProtKB-UniRule"/>
</dbReference>
<comment type="caution">
    <text evidence="17">The sequence shown here is derived from an EMBL/GenBank/DDBJ whole genome shotgun (WGS) entry which is preliminary data.</text>
</comment>
<comment type="similarity">
    <text evidence="1 12 13">Belongs to the peptidase S24 family.</text>
</comment>
<gene>
    <name evidence="12" type="primary">lexA</name>
    <name evidence="17" type="ORF">HMPREF9306_00865</name>
</gene>
<dbReference type="PANTHER" id="PTHR33516">
    <property type="entry name" value="LEXA REPRESSOR"/>
    <property type="match status" value="1"/>
</dbReference>
<keyword evidence="8 12" id="KW-0238">DNA-binding</keyword>
<evidence type="ECO:0000256" key="3">
    <source>
        <dbReference type="ARBA" id="ARBA00022705"/>
    </source>
</evidence>
<dbReference type="InterPro" id="IPR036286">
    <property type="entry name" value="LexA/Signal_pep-like_sf"/>
</dbReference>
<organism evidence="17 18">
    <name type="scientific">Propionimicrobium lymphophilum ACS-093-V-SCH5</name>
    <dbReference type="NCBI Taxonomy" id="883161"/>
    <lineage>
        <taxon>Bacteria</taxon>
        <taxon>Bacillati</taxon>
        <taxon>Actinomycetota</taxon>
        <taxon>Actinomycetes</taxon>
        <taxon>Propionibacteriales</taxon>
        <taxon>Propionibacteriaceae</taxon>
        <taxon>Propionimicrobium</taxon>
    </lineage>
</organism>
<reference evidence="17 18" key="1">
    <citation type="submission" date="2013-04" db="EMBL/GenBank/DDBJ databases">
        <title>The Genome Sequence of Propionimicrobium lymphophilum ACS-093-V-SCH5.</title>
        <authorList>
            <consortium name="The Broad Institute Genomics Platform"/>
            <person name="Earl A."/>
            <person name="Ward D."/>
            <person name="Feldgarden M."/>
            <person name="Gevers D."/>
            <person name="Saerens B."/>
            <person name="Vaneechoutte M."/>
            <person name="Walker B."/>
            <person name="Young S."/>
            <person name="Zeng Q."/>
            <person name="Gargeya S."/>
            <person name="Fitzgerald M."/>
            <person name="Haas B."/>
            <person name="Abouelleil A."/>
            <person name="Allen A.W."/>
            <person name="Alvarado L."/>
            <person name="Arachchi H.M."/>
            <person name="Berlin A.M."/>
            <person name="Chapman S.B."/>
            <person name="Gainer-Dewar J."/>
            <person name="Goldberg J."/>
            <person name="Griggs A."/>
            <person name="Gujja S."/>
            <person name="Hansen M."/>
            <person name="Howarth C."/>
            <person name="Imamovic A."/>
            <person name="Ireland A."/>
            <person name="Larimer J."/>
            <person name="McCowan C."/>
            <person name="Murphy C."/>
            <person name="Pearson M."/>
            <person name="Poon T.W."/>
            <person name="Priest M."/>
            <person name="Roberts A."/>
            <person name="Saif S."/>
            <person name="Shea T."/>
            <person name="Sisk P."/>
            <person name="Sykes S."/>
            <person name="Wortman J."/>
            <person name="Nusbaum C."/>
            <person name="Birren B."/>
        </authorList>
    </citation>
    <scope>NUCLEOTIDE SEQUENCE [LARGE SCALE GENOMIC DNA]</scope>
    <source>
        <strain evidence="17 18">ACS-093-V-SCH5</strain>
    </source>
</reference>
<feature type="active site" description="For autocatalytic cleavage activity" evidence="12">
    <location>
        <position position="221"/>
    </location>
</feature>
<keyword evidence="4 12" id="KW-0227">DNA damage</keyword>
<dbReference type="EMBL" id="AGZR01000005">
    <property type="protein sequence ID" value="EPD33326.1"/>
    <property type="molecule type" value="Genomic_DNA"/>
</dbReference>
<evidence type="ECO:0000256" key="2">
    <source>
        <dbReference type="ARBA" id="ARBA00022491"/>
    </source>
</evidence>
<keyword evidence="7 12" id="KW-0805">Transcription regulation</keyword>
<evidence type="ECO:0000256" key="10">
    <source>
        <dbReference type="ARBA" id="ARBA00023204"/>
    </source>
</evidence>
<dbReference type="SUPFAM" id="SSF46785">
    <property type="entry name" value="Winged helix' DNA-binding domain"/>
    <property type="match status" value="1"/>
</dbReference>
<dbReference type="HOGENOM" id="CLU_066192_45_0_11"/>
<keyword evidence="11 12" id="KW-0742">SOS response</keyword>
<dbReference type="CDD" id="cd06529">
    <property type="entry name" value="S24_LexA-like"/>
    <property type="match status" value="1"/>
</dbReference>
<dbReference type="HAMAP" id="MF_00015">
    <property type="entry name" value="LexA"/>
    <property type="match status" value="1"/>
</dbReference>
<keyword evidence="6 12" id="KW-0068">Autocatalytic cleavage</keyword>
<dbReference type="PRINTS" id="PR00726">
    <property type="entry name" value="LEXASERPTASE"/>
</dbReference>
<dbReference type="GO" id="GO:0009432">
    <property type="term" value="P:SOS response"/>
    <property type="evidence" value="ECO:0007669"/>
    <property type="project" value="UniProtKB-UniRule"/>
</dbReference>
<dbReference type="RefSeq" id="WP_016455701.1">
    <property type="nucleotide sequence ID" value="NZ_KE150269.1"/>
</dbReference>
<dbReference type="Gene3D" id="1.10.10.10">
    <property type="entry name" value="Winged helix-like DNA-binding domain superfamily/Winged helix DNA-binding domain"/>
    <property type="match status" value="1"/>
</dbReference>
<evidence type="ECO:0000313" key="17">
    <source>
        <dbReference type="EMBL" id="EPD33326.1"/>
    </source>
</evidence>
<dbReference type="InterPro" id="IPR039418">
    <property type="entry name" value="LexA-like"/>
</dbReference>
<comment type="function">
    <text evidence="12">Represses a number of genes involved in the response to DNA damage (SOS response), including recA and lexA. In the presence of single-stranded DNA, RecA interacts with LexA causing an autocatalytic cleavage which disrupts the DNA-binding part of LexA, leading to derepression of the SOS regulon and eventually DNA repair.</text>
</comment>
<feature type="active site" description="For autocatalytic cleavage activity" evidence="12">
    <location>
        <position position="184"/>
    </location>
</feature>
<dbReference type="GO" id="GO:0006281">
    <property type="term" value="P:DNA repair"/>
    <property type="evidence" value="ECO:0007669"/>
    <property type="project" value="UniProtKB-UniRule"/>
</dbReference>
<dbReference type="Gene3D" id="2.10.109.10">
    <property type="entry name" value="Umud Fragment, subunit A"/>
    <property type="match status" value="1"/>
</dbReference>
<dbReference type="GO" id="GO:0003677">
    <property type="term" value="F:DNA binding"/>
    <property type="evidence" value="ECO:0007669"/>
    <property type="project" value="UniProtKB-UniRule"/>
</dbReference>
<keyword evidence="10 12" id="KW-0234">DNA repair</keyword>
<dbReference type="STRING" id="883161.HMPREF9306_00865"/>
<evidence type="ECO:0000256" key="9">
    <source>
        <dbReference type="ARBA" id="ARBA00023163"/>
    </source>
</evidence>
<evidence type="ECO:0000256" key="7">
    <source>
        <dbReference type="ARBA" id="ARBA00023015"/>
    </source>
</evidence>
<dbReference type="SUPFAM" id="SSF51306">
    <property type="entry name" value="LexA/Signal peptidase"/>
    <property type="match status" value="1"/>
</dbReference>
<feature type="domain" description="LexA repressor DNA-binding" evidence="16">
    <location>
        <begin position="54"/>
        <end position="117"/>
    </location>
</feature>
<dbReference type="InterPro" id="IPR006199">
    <property type="entry name" value="LexA_DNA-bd_dom"/>
</dbReference>
<dbReference type="NCBIfam" id="TIGR00498">
    <property type="entry name" value="lexA"/>
    <property type="match status" value="1"/>
</dbReference>
<dbReference type="InterPro" id="IPR006197">
    <property type="entry name" value="Peptidase_S24_LexA"/>
</dbReference>
<evidence type="ECO:0000256" key="1">
    <source>
        <dbReference type="ARBA" id="ARBA00007484"/>
    </source>
</evidence>
<dbReference type="GO" id="GO:0045892">
    <property type="term" value="P:negative regulation of DNA-templated transcription"/>
    <property type="evidence" value="ECO:0007669"/>
    <property type="project" value="UniProtKB-UniRule"/>
</dbReference>
<comment type="catalytic activity">
    <reaction evidence="12">
        <text>Hydrolysis of Ala-|-Gly bond in repressor LexA.</text>
        <dbReference type="EC" id="3.4.21.88"/>
    </reaction>
</comment>
<dbReference type="InterPro" id="IPR006200">
    <property type="entry name" value="LexA"/>
</dbReference>
<feature type="domain" description="Peptidase S24/S26A/S26B/S26C" evidence="15">
    <location>
        <begin position="142"/>
        <end position="254"/>
    </location>
</feature>
<evidence type="ECO:0000256" key="13">
    <source>
        <dbReference type="RuleBase" id="RU003991"/>
    </source>
</evidence>
<feature type="compositionally biased region" description="Basic residues" evidence="14">
    <location>
        <begin position="17"/>
        <end position="28"/>
    </location>
</feature>
<proteinExistence type="inferred from homology"/>
<dbReference type="OrthoDB" id="9802364at2"/>
<keyword evidence="5 12" id="KW-0378">Hydrolase</keyword>
<dbReference type="Pfam" id="PF00717">
    <property type="entry name" value="Peptidase_S24"/>
    <property type="match status" value="1"/>
</dbReference>
<feature type="region of interest" description="Disordered" evidence="14">
    <location>
        <begin position="1"/>
        <end position="35"/>
    </location>
</feature>
<comment type="subunit">
    <text evidence="12">Homodimer.</text>
</comment>
<evidence type="ECO:0000256" key="11">
    <source>
        <dbReference type="ARBA" id="ARBA00023236"/>
    </source>
</evidence>
<name>S2W2F3_9ACTN</name>
<evidence type="ECO:0000256" key="6">
    <source>
        <dbReference type="ARBA" id="ARBA00022813"/>
    </source>
</evidence>
<evidence type="ECO:0000256" key="12">
    <source>
        <dbReference type="HAMAP-Rule" id="MF_00015"/>
    </source>
</evidence>
<evidence type="ECO:0000256" key="4">
    <source>
        <dbReference type="ARBA" id="ARBA00022763"/>
    </source>
</evidence>
<evidence type="ECO:0000256" key="8">
    <source>
        <dbReference type="ARBA" id="ARBA00023125"/>
    </source>
</evidence>
<evidence type="ECO:0000256" key="14">
    <source>
        <dbReference type="SAM" id="MobiDB-lite"/>
    </source>
</evidence>
<dbReference type="PATRIC" id="fig|883161.3.peg.861"/>
<keyword evidence="2 12" id="KW-0678">Repressor</keyword>
<dbReference type="Pfam" id="PF01726">
    <property type="entry name" value="LexA_DNA_bind"/>
    <property type="match status" value="1"/>
</dbReference>
<dbReference type="EC" id="3.4.21.88" evidence="12"/>
<sequence length="260" mass="28108">MAGNPRKNSKLGAATAARKKSGAGKKAGRPSESSLDATLKSQIPEFFFADSRFEGLTKRQLLLLSVIDSSIKERGYPPSIREMARAVGLASPSSVSHQLKTLENRGFLVRQPNRSRALEVVGLQQEAHEREPRMPSDAVEVPLVGQIAAGAPILAEQHVEDVMPLPQQLVGHGQTFMLEVRGDSMIDAAICDGDYVVVRSQPDASNGEIVAAMIDGEATVKTLKKTPSQVWLLPHNKFYEPINGNNATILGKVVAVLRKI</sequence>